<dbReference type="AlphaFoldDB" id="A0A7M7K2F7"/>
<feature type="chain" id="PRO_5029737064" description="Disintegrin domain-containing protein" evidence="3">
    <location>
        <begin position="34"/>
        <end position="576"/>
    </location>
</feature>
<dbReference type="InterPro" id="IPR036436">
    <property type="entry name" value="Disintegrin_dom_sf"/>
</dbReference>
<keyword evidence="1" id="KW-1015">Disulfide bond</keyword>
<dbReference type="SMART" id="SM00050">
    <property type="entry name" value="DISIN"/>
    <property type="match status" value="1"/>
</dbReference>
<reference evidence="5" key="1">
    <citation type="submission" date="2021-01" db="UniProtKB">
        <authorList>
            <consortium name="EnsemblMetazoa"/>
        </authorList>
    </citation>
    <scope>IDENTIFICATION</scope>
</reference>
<dbReference type="PROSITE" id="PS50214">
    <property type="entry name" value="DISINTEGRIN_2"/>
    <property type="match status" value="1"/>
</dbReference>
<dbReference type="FunFam" id="4.10.70.10:FF:000003">
    <property type="entry name" value="Disintegrin and metalloproteinase domain-containing protein 17"/>
    <property type="match status" value="1"/>
</dbReference>
<feature type="signal peptide" evidence="3">
    <location>
        <begin position="1"/>
        <end position="33"/>
    </location>
</feature>
<keyword evidence="3" id="KW-0732">Signal</keyword>
<organism evidence="5 6">
    <name type="scientific">Varroa destructor</name>
    <name type="common">Honeybee mite</name>
    <dbReference type="NCBI Taxonomy" id="109461"/>
    <lineage>
        <taxon>Eukaryota</taxon>
        <taxon>Metazoa</taxon>
        <taxon>Ecdysozoa</taxon>
        <taxon>Arthropoda</taxon>
        <taxon>Chelicerata</taxon>
        <taxon>Arachnida</taxon>
        <taxon>Acari</taxon>
        <taxon>Parasitiformes</taxon>
        <taxon>Mesostigmata</taxon>
        <taxon>Gamasina</taxon>
        <taxon>Dermanyssoidea</taxon>
        <taxon>Varroidae</taxon>
        <taxon>Varroa</taxon>
    </lineage>
</organism>
<dbReference type="PANTHER" id="PTHR45702:SF6">
    <property type="entry name" value="DISINTEGRIN AND METALLOPROTEINASE DOMAIN-CONTAINING PROTEIN 17"/>
    <property type="match status" value="1"/>
</dbReference>
<dbReference type="GeneID" id="111250143"/>
<dbReference type="InterPro" id="IPR024079">
    <property type="entry name" value="MetalloPept_cat_dom_sf"/>
</dbReference>
<sequence>MATPDQEWQSSKTMINLLIIVCVSLCFVSPTAAPDDFGQRIPDNDFGFRIEDFGNVLVKRSVNRPYKSSSSVVGSNHLFEGIVDGYLASSVTIFGDGQQYIGFANIDGNDYDITAKASSLKKQSYWAGARNVRIMKAKRRNKAITAYQQNKVYDCSKLKEVTAPENKLNIRKDLTNNMHCTLRVVCDFHFMVRVGEGLADKARFEMAAQVAFADFIFGKTPFRDSNNTYTGFRFSVGEHKVLENFTDATHYGMEYPIEDPAIALQMFSVNDSGDNDGYCGAVLFSGRKYEGCPRLLTSYIGDLEYVLGACAPKRRIYDSPPFFITPNTILIAAIRDDEVVSREQLVEALVRGLARILGARSIPQLHPSELESSKMKKSKKRNRKRLLPKFSQQQIEEMSFFMRHKQCLMRKGFCGNLLVEGKEQCDEGPLGGPCCSPTCLLESGAECSDQNYGCCEFCSISPVTWICSAPDYDNCRDVGRCTGRSHVCPEIPAKNGTRCRDHGLCRDGVCRHICEELGLTKCFCSDKEDQCKVCCIHQTRCKPFGVPLYLDEDSPCAAGKVCRNHKCVPISSGAGL</sequence>
<evidence type="ECO:0000313" key="5">
    <source>
        <dbReference type="EnsemblMetazoa" id="XP_022660654"/>
    </source>
</evidence>
<dbReference type="InterPro" id="IPR051489">
    <property type="entry name" value="ADAM_Metalloproteinase"/>
</dbReference>
<evidence type="ECO:0000256" key="2">
    <source>
        <dbReference type="PROSITE-ProRule" id="PRU00068"/>
    </source>
</evidence>
<dbReference type="PANTHER" id="PTHR45702">
    <property type="entry name" value="ADAM10/ADAM17 METALLOPEPTIDASE FAMILY MEMBER"/>
    <property type="match status" value="1"/>
</dbReference>
<protein>
    <recommendedName>
        <fullName evidence="4">Disintegrin domain-containing protein</fullName>
    </recommendedName>
</protein>
<evidence type="ECO:0000313" key="6">
    <source>
        <dbReference type="Proteomes" id="UP000594260"/>
    </source>
</evidence>
<evidence type="ECO:0000259" key="4">
    <source>
        <dbReference type="PROSITE" id="PS50214"/>
    </source>
</evidence>
<dbReference type="GO" id="GO:0007219">
    <property type="term" value="P:Notch signaling pathway"/>
    <property type="evidence" value="ECO:0007669"/>
    <property type="project" value="TreeGrafter"/>
</dbReference>
<comment type="caution">
    <text evidence="2">Lacks conserved residue(s) required for the propagation of feature annotation.</text>
</comment>
<dbReference type="GO" id="GO:0005886">
    <property type="term" value="C:plasma membrane"/>
    <property type="evidence" value="ECO:0007669"/>
    <property type="project" value="TreeGrafter"/>
</dbReference>
<dbReference type="RefSeq" id="XP_022660654.1">
    <property type="nucleotide sequence ID" value="XM_022804919.1"/>
</dbReference>
<dbReference type="Gene3D" id="4.10.70.10">
    <property type="entry name" value="Disintegrin domain"/>
    <property type="match status" value="1"/>
</dbReference>
<keyword evidence="6" id="KW-1185">Reference proteome</keyword>
<proteinExistence type="predicted"/>
<feature type="domain" description="Disintegrin" evidence="4">
    <location>
        <begin position="411"/>
        <end position="496"/>
    </location>
</feature>
<dbReference type="GO" id="GO:0006509">
    <property type="term" value="P:membrane protein ectodomain proteolysis"/>
    <property type="evidence" value="ECO:0007669"/>
    <property type="project" value="TreeGrafter"/>
</dbReference>
<accession>A0A7M7K2F7</accession>
<dbReference type="InterPro" id="IPR001762">
    <property type="entry name" value="Disintegrin_dom"/>
</dbReference>
<dbReference type="Proteomes" id="UP000594260">
    <property type="component" value="Unplaced"/>
</dbReference>
<dbReference type="SUPFAM" id="SSF57552">
    <property type="entry name" value="Blood coagulation inhibitor (disintegrin)"/>
    <property type="match status" value="1"/>
</dbReference>
<dbReference type="EnsemblMetazoa" id="XM_022804919">
    <property type="protein sequence ID" value="XP_022660654"/>
    <property type="gene ID" value="LOC111250143"/>
</dbReference>
<evidence type="ECO:0000256" key="3">
    <source>
        <dbReference type="SAM" id="SignalP"/>
    </source>
</evidence>
<dbReference type="GO" id="GO:0004222">
    <property type="term" value="F:metalloendopeptidase activity"/>
    <property type="evidence" value="ECO:0007669"/>
    <property type="project" value="TreeGrafter"/>
</dbReference>
<name>A0A7M7K2F7_VARDE</name>
<evidence type="ECO:0000256" key="1">
    <source>
        <dbReference type="ARBA" id="ARBA00023157"/>
    </source>
</evidence>
<dbReference type="Gene3D" id="3.40.390.10">
    <property type="entry name" value="Collagenase (Catalytic Domain)"/>
    <property type="match status" value="1"/>
</dbReference>